<feature type="non-terminal residue" evidence="1">
    <location>
        <position position="1"/>
    </location>
</feature>
<dbReference type="Proteomes" id="UP000815325">
    <property type="component" value="Unassembled WGS sequence"/>
</dbReference>
<evidence type="ECO:0000313" key="1">
    <source>
        <dbReference type="EMBL" id="KAF5825309.1"/>
    </source>
</evidence>
<proteinExistence type="predicted"/>
<accession>A0ABQ7FS17</accession>
<gene>
    <name evidence="1" type="ORF">DUNSADRAFT_11829</name>
</gene>
<protein>
    <submittedName>
        <fullName evidence="1">Uncharacterized protein</fullName>
    </submittedName>
</protein>
<sequence length="97" mass="9964">EYGEGKGNQVFAINVDSCNSGDCSVSVIAGRSGVADVIDGTGRDVSVGGEGTAAFENITSMVHDPVSDTLYVGVSVDCVMPCCLLPPVNPPCKKKKQ</sequence>
<organism evidence="1 2">
    <name type="scientific">Dunaliella salina</name>
    <name type="common">Green alga</name>
    <name type="synonym">Protococcus salinus</name>
    <dbReference type="NCBI Taxonomy" id="3046"/>
    <lineage>
        <taxon>Eukaryota</taxon>
        <taxon>Viridiplantae</taxon>
        <taxon>Chlorophyta</taxon>
        <taxon>core chlorophytes</taxon>
        <taxon>Chlorophyceae</taxon>
        <taxon>CS clade</taxon>
        <taxon>Chlamydomonadales</taxon>
        <taxon>Dunaliellaceae</taxon>
        <taxon>Dunaliella</taxon>
    </lineage>
</organism>
<comment type="caution">
    <text evidence="1">The sequence shown here is derived from an EMBL/GenBank/DDBJ whole genome shotgun (WGS) entry which is preliminary data.</text>
</comment>
<keyword evidence="2" id="KW-1185">Reference proteome</keyword>
<dbReference type="EMBL" id="MU073872">
    <property type="protein sequence ID" value="KAF5825309.1"/>
    <property type="molecule type" value="Genomic_DNA"/>
</dbReference>
<evidence type="ECO:0000313" key="2">
    <source>
        <dbReference type="Proteomes" id="UP000815325"/>
    </source>
</evidence>
<reference evidence="1" key="1">
    <citation type="submission" date="2017-08" db="EMBL/GenBank/DDBJ databases">
        <authorList>
            <person name="Polle J.E."/>
            <person name="Barry K."/>
            <person name="Cushman J."/>
            <person name="Schmutz J."/>
            <person name="Tran D."/>
            <person name="Hathwaick L.T."/>
            <person name="Yim W.C."/>
            <person name="Jenkins J."/>
            <person name="Mckie-Krisberg Z.M."/>
            <person name="Prochnik S."/>
            <person name="Lindquist E."/>
            <person name="Dockter R.B."/>
            <person name="Adam C."/>
            <person name="Molina H."/>
            <person name="Bunkerborg J."/>
            <person name="Jin E."/>
            <person name="Buchheim M."/>
            <person name="Magnuson J."/>
        </authorList>
    </citation>
    <scope>NUCLEOTIDE SEQUENCE</scope>
    <source>
        <strain evidence="1">CCAP 19/18</strain>
    </source>
</reference>
<name>A0ABQ7FS17_DUNSA</name>